<comment type="catalytic activity">
    <reaction evidence="6 8">
        <text>RNA(n) + a ribonucleoside 5'-triphosphate = RNA(n+1) + diphosphate</text>
        <dbReference type="Rhea" id="RHEA:21248"/>
        <dbReference type="Rhea" id="RHEA-COMP:14527"/>
        <dbReference type="Rhea" id="RHEA-COMP:17342"/>
        <dbReference type="ChEBI" id="CHEBI:33019"/>
        <dbReference type="ChEBI" id="CHEBI:61557"/>
        <dbReference type="ChEBI" id="CHEBI:140395"/>
        <dbReference type="EC" id="2.7.7.6"/>
    </reaction>
</comment>
<keyword evidence="2 8" id="KW-0240">DNA-directed RNA polymerase</keyword>
<dbReference type="EC" id="2.7.7.6" evidence="8"/>
<name>A0A6G9HDI8_9VIRU</name>
<organism evidence="12">
    <name type="scientific">Dikerogammarus haemobaphes virus 1</name>
    <dbReference type="NCBI Taxonomy" id="2704946"/>
    <lineage>
        <taxon>Viruses</taxon>
    </lineage>
</organism>
<dbReference type="Gene3D" id="2.40.50.150">
    <property type="match status" value="1"/>
</dbReference>
<dbReference type="InterPro" id="IPR007121">
    <property type="entry name" value="RNA_pol_bsu_CS"/>
</dbReference>
<evidence type="ECO:0000259" key="11">
    <source>
        <dbReference type="Pfam" id="PF04565"/>
    </source>
</evidence>
<sequence length="1027" mass="117474">MANTEACVKCHRGLYENILLSVNKMYDDVVPNIFRIGLILNICTERNIYLKITNTYLQYPSNIDLVIRERQNYNTNLGIEAKVYKYGVCCGKIKIESFAKIPTMIGSNFDKDFSMTLEEKYERGIICAFVCNGLLKISSLEEQIKYNIPVYFNRTFQINIPSLCFIDKDLHFTEKVIVEEGCCIKYQARKKNEKGTMWKFFIHGGVRLVHLSYKNEIFLFNHDNPSQNYLAKLRHIGNDPKTVLNYISTLFNYDEKIKEMNLNKITFFQKKIITIAKYFEWHISTIPNHISNILKHKLNRGILKTSKNNVFLQQLKSIINNMKQVNNKFEHALKTNNWNIAFKTRRVSSVLNIIEPLDKDKNIFVFNDHLTKISSTVNNIGNKVDEIRAFDPSSALFICPHNSPDGRKIGLIKQLNIVTVLSSYQPLVKGEIYSVLLEYFLMGIDGGEVNLIINGEVDSTMRCLFDITKSNIYNICIKLKKKYSHISCFVENNNIYIDSSEGRPLVPLVVNENEIVYFDNAECWYLSLQAIVLTNTSLNETYPRLCCESAPFSSILKHIPFSTNTDGKRLFYATRMFHRAMTNEFLPGKFSLSYPQTPLVPGIPPQEKNPKYLVANYKKISRIDCPNSPGYCPNSPSYCPNSPSYCPNSPSYCPNSPISGLSNSETPVSETLTCSFDVTVKCIFQNTVVLHMIDIGNMEDGIILNKSSLERGLFYYTERRTIIQKLTEQNLYGVVDKKKYKYLDDDGILKCNVVITPDINVIVNTIMIGMNENFELVLYDVPYMLPESHKIYKFTLKSKDVRNDQVKLVFEKTRDLTLGDKLSSRHGQKGVVCDIRPAEDLPFLADGTHPDMIINSNSSLKRLSLGVFEELRSQTLGKKLRKTFSGITGCVIGKHEWGFISYMVLDQLADHKKYICTQSETNRQKFTGQPKEGRSQEGGFRVGVLEIASIRASGSMKFLIDRLMINSDQISVVVCSSCKMLQHLKRNGDQYQCPFCHTNTIPKTVTISKCMKYICQLVSMLNIKICI</sequence>
<evidence type="ECO:0000256" key="8">
    <source>
        <dbReference type="RuleBase" id="RU363031"/>
    </source>
</evidence>
<dbReference type="GO" id="GO:0032549">
    <property type="term" value="F:ribonucleoside binding"/>
    <property type="evidence" value="ECO:0007669"/>
    <property type="project" value="InterPro"/>
</dbReference>
<keyword evidence="3 8" id="KW-0808">Transferase</keyword>
<dbReference type="Gene3D" id="2.40.270.10">
    <property type="entry name" value="DNA-directed RNA polymerase, subunit 2, domain 6"/>
    <property type="match status" value="1"/>
</dbReference>
<dbReference type="Pfam" id="PF00562">
    <property type="entry name" value="RNA_pol_Rpb2_6"/>
    <property type="match status" value="1"/>
</dbReference>
<dbReference type="Gene3D" id="3.90.1800.10">
    <property type="entry name" value="RNA polymerase alpha subunit dimerisation domain"/>
    <property type="match status" value="1"/>
</dbReference>
<proteinExistence type="inferred from homology"/>
<dbReference type="Pfam" id="PF04565">
    <property type="entry name" value="RNA_pol_Rpb2_3"/>
    <property type="match status" value="1"/>
</dbReference>
<feature type="domain" description="DNA-directed RNA polymerase subunit 2 hybrid-binding" evidence="9">
    <location>
        <begin position="697"/>
        <end position="871"/>
    </location>
</feature>
<dbReference type="Gene3D" id="3.90.1100.10">
    <property type="match status" value="1"/>
</dbReference>
<dbReference type="GO" id="GO:0003899">
    <property type="term" value="F:DNA-directed RNA polymerase activity"/>
    <property type="evidence" value="ECO:0007669"/>
    <property type="project" value="UniProtKB-EC"/>
</dbReference>
<evidence type="ECO:0000256" key="5">
    <source>
        <dbReference type="ARBA" id="ARBA00023163"/>
    </source>
</evidence>
<dbReference type="InterPro" id="IPR007641">
    <property type="entry name" value="RNA_pol_Rpb2_7"/>
</dbReference>
<evidence type="ECO:0000256" key="7">
    <source>
        <dbReference type="RuleBase" id="RU000434"/>
    </source>
</evidence>
<dbReference type="EMBL" id="MN604016">
    <property type="protein sequence ID" value="QIQ08618.1"/>
    <property type="molecule type" value="Genomic_DNA"/>
</dbReference>
<dbReference type="Pfam" id="PF04560">
    <property type="entry name" value="RNA_pol_Rpb2_7"/>
    <property type="match status" value="1"/>
</dbReference>
<evidence type="ECO:0000256" key="4">
    <source>
        <dbReference type="ARBA" id="ARBA00022695"/>
    </source>
</evidence>
<comment type="function">
    <text evidence="8">DNA-dependent RNA polymerase catalyzes the transcription of DNA into RNA using the four ribonucleoside triphosphates as substrates.</text>
</comment>
<feature type="domain" description="RNA polymerase Rpb2" evidence="10">
    <location>
        <begin position="938"/>
        <end position="1025"/>
    </location>
</feature>
<evidence type="ECO:0000313" key="12">
    <source>
        <dbReference type="EMBL" id="QIQ08618.1"/>
    </source>
</evidence>
<dbReference type="GO" id="GO:0000428">
    <property type="term" value="C:DNA-directed RNA polymerase complex"/>
    <property type="evidence" value="ECO:0007669"/>
    <property type="project" value="UniProtKB-KW"/>
</dbReference>
<feature type="domain" description="RNA polymerase Rpb2" evidence="11">
    <location>
        <begin position="362"/>
        <end position="417"/>
    </location>
</feature>
<evidence type="ECO:0000256" key="3">
    <source>
        <dbReference type="ARBA" id="ARBA00022679"/>
    </source>
</evidence>
<dbReference type="GO" id="GO:0003677">
    <property type="term" value="F:DNA binding"/>
    <property type="evidence" value="ECO:0007669"/>
    <property type="project" value="InterPro"/>
</dbReference>
<dbReference type="GO" id="GO:0006351">
    <property type="term" value="P:DNA-templated transcription"/>
    <property type="evidence" value="ECO:0007669"/>
    <property type="project" value="InterPro"/>
</dbReference>
<dbReference type="PANTHER" id="PTHR20856">
    <property type="entry name" value="DNA-DIRECTED RNA POLYMERASE I SUBUNIT 2"/>
    <property type="match status" value="1"/>
</dbReference>
<accession>A0A6G9HDI8</accession>
<evidence type="ECO:0000256" key="2">
    <source>
        <dbReference type="ARBA" id="ARBA00022478"/>
    </source>
</evidence>
<dbReference type="InterPro" id="IPR007120">
    <property type="entry name" value="DNA-dir_RNAP_su2_dom"/>
</dbReference>
<evidence type="ECO:0000256" key="6">
    <source>
        <dbReference type="ARBA" id="ARBA00048552"/>
    </source>
</evidence>
<dbReference type="InterPro" id="IPR007645">
    <property type="entry name" value="RNA_pol_Rpb2_3"/>
</dbReference>
<keyword evidence="5 8" id="KW-0804">Transcription</keyword>
<comment type="similarity">
    <text evidence="1 7">Belongs to the RNA polymerase beta chain family.</text>
</comment>
<reference evidence="12" key="1">
    <citation type="journal article" date="2020" name="MBio">
        <title>A New Family of DNA Viruses Causing Disease in Crustaceans from Diverse Aquatic Biomes.</title>
        <authorList>
            <person name="Subramaniam K."/>
            <person name="Behringer D.C."/>
            <person name="Bojko J."/>
            <person name="Yutin N."/>
            <person name="Clark A.S."/>
            <person name="Bateman K.S."/>
            <person name="van Aerle R."/>
            <person name="Bass D."/>
            <person name="Kerr R.C."/>
            <person name="Koonin E.V."/>
            <person name="Stentiford G.D."/>
            <person name="Waltzek T.B."/>
        </authorList>
    </citation>
    <scope>NUCLEOTIDE SEQUENCE</scope>
</reference>
<keyword evidence="4 8" id="KW-0548">Nucleotidyltransferase</keyword>
<dbReference type="InterPro" id="IPR014724">
    <property type="entry name" value="RNA_pol_RPB2_OB-fold"/>
</dbReference>
<evidence type="ECO:0000259" key="9">
    <source>
        <dbReference type="Pfam" id="PF00562"/>
    </source>
</evidence>
<dbReference type="PROSITE" id="PS01166">
    <property type="entry name" value="RNA_POL_BETA"/>
    <property type="match status" value="1"/>
</dbReference>
<evidence type="ECO:0000259" key="10">
    <source>
        <dbReference type="Pfam" id="PF04560"/>
    </source>
</evidence>
<dbReference type="InterPro" id="IPR037033">
    <property type="entry name" value="DNA-dir_RNAP_su2_hyb_sf"/>
</dbReference>
<protein>
    <recommendedName>
        <fullName evidence="8">DNA-directed RNA polymerase subunit beta</fullName>
        <ecNumber evidence="8">2.7.7.6</ecNumber>
    </recommendedName>
</protein>
<dbReference type="InterPro" id="IPR015712">
    <property type="entry name" value="DNA-dir_RNA_pol_su2"/>
</dbReference>
<dbReference type="SUPFAM" id="SSF64484">
    <property type="entry name" value="beta and beta-prime subunits of DNA dependent RNA-polymerase"/>
    <property type="match status" value="1"/>
</dbReference>
<gene>
    <name evidence="12" type="primary">ORF54</name>
</gene>
<evidence type="ECO:0000256" key="1">
    <source>
        <dbReference type="ARBA" id="ARBA00006835"/>
    </source>
</evidence>